<name>A0A369QEV2_9BACT</name>
<dbReference type="Pfam" id="PF13276">
    <property type="entry name" value="HTH_21"/>
    <property type="match status" value="1"/>
</dbReference>
<comment type="caution">
    <text evidence="2">The sequence shown here is derived from an EMBL/GenBank/DDBJ whole genome shotgun (WGS) entry which is preliminary data.</text>
</comment>
<evidence type="ECO:0000259" key="1">
    <source>
        <dbReference type="Pfam" id="PF13276"/>
    </source>
</evidence>
<accession>A0A369QEV2</accession>
<feature type="domain" description="HTH-like" evidence="1">
    <location>
        <begin position="12"/>
        <end position="68"/>
    </location>
</feature>
<keyword evidence="3" id="KW-1185">Reference proteome</keyword>
<protein>
    <submittedName>
        <fullName evidence="2">Insertion element IS600 uncharacterized 31 kDa protein</fullName>
    </submittedName>
</protein>
<organism evidence="2 3">
    <name type="scientific">Adhaeribacter pallidiroseus</name>
    <dbReference type="NCBI Taxonomy" id="2072847"/>
    <lineage>
        <taxon>Bacteria</taxon>
        <taxon>Pseudomonadati</taxon>
        <taxon>Bacteroidota</taxon>
        <taxon>Cytophagia</taxon>
        <taxon>Cytophagales</taxon>
        <taxon>Hymenobacteraceae</taxon>
        <taxon>Adhaeribacter</taxon>
    </lineage>
</organism>
<sequence length="110" mass="12816">MEGAVSKRAQENKNLLILIQEVHQKSKQCYDSPRIYEALKAKKMPVSRPRVDRLMKQAKIRAQLKRRFKITTDCKHDYAMSENLINRNFTATTTDQAWVSDITYIKTLTG</sequence>
<proteinExistence type="predicted"/>
<reference evidence="2 3" key="1">
    <citation type="submission" date="2018-04" db="EMBL/GenBank/DDBJ databases">
        <title>Adhaeribacter sp. HMF7616 genome sequencing and assembly.</title>
        <authorList>
            <person name="Kang H."/>
            <person name="Kang J."/>
            <person name="Cha I."/>
            <person name="Kim H."/>
            <person name="Joh K."/>
        </authorList>
    </citation>
    <scope>NUCLEOTIDE SEQUENCE [LARGE SCALE GENOMIC DNA]</scope>
    <source>
        <strain evidence="2 3">HMF7616</strain>
    </source>
</reference>
<dbReference type="PANTHER" id="PTHR46889">
    <property type="entry name" value="TRANSPOSASE INSF FOR INSERTION SEQUENCE IS3B-RELATED"/>
    <property type="match status" value="1"/>
</dbReference>
<evidence type="ECO:0000313" key="2">
    <source>
        <dbReference type="EMBL" id="RDC61777.1"/>
    </source>
</evidence>
<dbReference type="InterPro" id="IPR050900">
    <property type="entry name" value="Transposase_IS3/IS150/IS904"/>
</dbReference>
<dbReference type="PANTHER" id="PTHR46889:SF4">
    <property type="entry name" value="TRANSPOSASE INSO FOR INSERTION SEQUENCE ELEMENT IS911B-RELATED"/>
    <property type="match status" value="1"/>
</dbReference>
<gene>
    <name evidence="2" type="ORF">AHMF7616_00366</name>
</gene>
<dbReference type="Proteomes" id="UP000253919">
    <property type="component" value="Unassembled WGS sequence"/>
</dbReference>
<dbReference type="InterPro" id="IPR025948">
    <property type="entry name" value="HTH-like_dom"/>
</dbReference>
<dbReference type="AlphaFoldDB" id="A0A369QEV2"/>
<evidence type="ECO:0000313" key="3">
    <source>
        <dbReference type="Proteomes" id="UP000253919"/>
    </source>
</evidence>
<dbReference type="EMBL" id="QASA01000001">
    <property type="protein sequence ID" value="RDC61777.1"/>
    <property type="molecule type" value="Genomic_DNA"/>
</dbReference>